<keyword evidence="1 4" id="KW-0413">Isomerase</keyword>
<evidence type="ECO:0000259" key="3">
    <source>
        <dbReference type="Pfam" id="PF01323"/>
    </source>
</evidence>
<dbReference type="InterPro" id="IPR036249">
    <property type="entry name" value="Thioredoxin-like_sf"/>
</dbReference>
<feature type="domain" description="DSBA-like thioredoxin" evidence="3">
    <location>
        <begin position="4"/>
        <end position="197"/>
    </location>
</feature>
<dbReference type="EMBL" id="FXBL01000004">
    <property type="protein sequence ID" value="SMH53929.1"/>
    <property type="molecule type" value="Genomic_DNA"/>
</dbReference>
<dbReference type="OrthoDB" id="5244108at2"/>
<name>A0A1X7PPK5_9HYPH</name>
<dbReference type="Proteomes" id="UP000193083">
    <property type="component" value="Unassembled WGS sequence"/>
</dbReference>
<dbReference type="InterPro" id="IPR044087">
    <property type="entry name" value="NahD-like"/>
</dbReference>
<sequence>MPKTVDYYFSISSPWAYIGLDRFRALAAEHGLRIEPYLITIIEANGAIPSKSRPEPRRAYWKRDLARWARYLDKTVLIDGRGGEGRPTTDWVPASFMIIAAQLDGLDWIELVSAMQERWWGHVDDIGLPEVRGRIADDAGFDGAALLAREQDADVQAKWQGNLARAKANGIFGSPTYVYEGEPYWGQDSLPFLKMHLTGEMTPLPLGAAE</sequence>
<comment type="similarity">
    <text evidence="1">Belongs to the GST superfamily. NadH family.</text>
</comment>
<dbReference type="PANTHER" id="PTHR42943">
    <property type="entry name" value="GLUTATHIONE S-TRANSFERASE KAPPA"/>
    <property type="match status" value="1"/>
</dbReference>
<feature type="active site" description="Nucleophile" evidence="2">
    <location>
        <position position="13"/>
    </location>
</feature>
<evidence type="ECO:0000256" key="2">
    <source>
        <dbReference type="PIRSR" id="PIRSR006386-1"/>
    </source>
</evidence>
<reference evidence="5" key="1">
    <citation type="submission" date="2017-04" db="EMBL/GenBank/DDBJ databases">
        <authorList>
            <person name="Varghese N."/>
            <person name="Submissions S."/>
        </authorList>
    </citation>
    <scope>NUCLEOTIDE SEQUENCE [LARGE SCALE GENOMIC DNA]</scope>
    <source>
        <strain evidence="5">B5P</strain>
    </source>
</reference>
<dbReference type="GO" id="GO:0018845">
    <property type="term" value="F:2-hydroxychromene-2-carboxylate isomerase activity"/>
    <property type="evidence" value="ECO:0007669"/>
    <property type="project" value="UniProtKB-UniRule"/>
</dbReference>
<dbReference type="EC" id="5.99.1.4" evidence="1"/>
<evidence type="ECO:0000313" key="4">
    <source>
        <dbReference type="EMBL" id="SMH53929.1"/>
    </source>
</evidence>
<gene>
    <name evidence="4" type="ORF">SAMN02982922_4971</name>
</gene>
<dbReference type="Gene3D" id="3.40.30.10">
    <property type="entry name" value="Glutaredoxin"/>
    <property type="match status" value="1"/>
</dbReference>
<dbReference type="InterPro" id="IPR001853">
    <property type="entry name" value="DSBA-like_thioredoxin_dom"/>
</dbReference>
<accession>A0A1X7PPK5</accession>
<dbReference type="GO" id="GO:0004602">
    <property type="term" value="F:glutathione peroxidase activity"/>
    <property type="evidence" value="ECO:0007669"/>
    <property type="project" value="TreeGrafter"/>
</dbReference>
<dbReference type="GO" id="GO:1901170">
    <property type="term" value="P:naphthalene catabolic process"/>
    <property type="evidence" value="ECO:0007669"/>
    <property type="project" value="InterPro"/>
</dbReference>
<comment type="catalytic activity">
    <reaction evidence="1">
        <text>2-hydroxychromene-2-carboxylate = (3E)-4-(2-hydroxyphenyl)-2-oxobut-3-enoate</text>
        <dbReference type="Rhea" id="RHEA:27401"/>
        <dbReference type="ChEBI" id="CHEBI:59350"/>
        <dbReference type="ChEBI" id="CHEBI:59353"/>
        <dbReference type="EC" id="5.99.1.4"/>
    </reaction>
</comment>
<evidence type="ECO:0000256" key="1">
    <source>
        <dbReference type="PIRNR" id="PIRNR006386"/>
    </source>
</evidence>
<dbReference type="Pfam" id="PF01323">
    <property type="entry name" value="DSBA"/>
    <property type="match status" value="1"/>
</dbReference>
<dbReference type="SUPFAM" id="SSF52833">
    <property type="entry name" value="Thioredoxin-like"/>
    <property type="match status" value="1"/>
</dbReference>
<dbReference type="PANTHER" id="PTHR42943:SF2">
    <property type="entry name" value="GLUTATHIONE S-TRANSFERASE KAPPA 1"/>
    <property type="match status" value="1"/>
</dbReference>
<dbReference type="RefSeq" id="WP_085466610.1">
    <property type="nucleotide sequence ID" value="NZ_FXBL01000004.1"/>
</dbReference>
<proteinExistence type="inferred from homology"/>
<protein>
    <recommendedName>
        <fullName evidence="1">2-hydroxychromene-2-carboxylate isomerase</fullName>
        <ecNumber evidence="1">5.99.1.4</ecNumber>
    </recommendedName>
</protein>
<evidence type="ECO:0000313" key="5">
    <source>
        <dbReference type="Proteomes" id="UP000193083"/>
    </source>
</evidence>
<dbReference type="CDD" id="cd03022">
    <property type="entry name" value="DsbA_HCCA_Iso"/>
    <property type="match status" value="1"/>
</dbReference>
<dbReference type="GO" id="GO:0006749">
    <property type="term" value="P:glutathione metabolic process"/>
    <property type="evidence" value="ECO:0007669"/>
    <property type="project" value="TreeGrafter"/>
</dbReference>
<organism evidence="4 5">
    <name type="scientific">Mesorhizobium australicum</name>
    <dbReference type="NCBI Taxonomy" id="536018"/>
    <lineage>
        <taxon>Bacteria</taxon>
        <taxon>Pseudomonadati</taxon>
        <taxon>Pseudomonadota</taxon>
        <taxon>Alphaproteobacteria</taxon>
        <taxon>Hyphomicrobiales</taxon>
        <taxon>Phyllobacteriaceae</taxon>
        <taxon>Mesorhizobium</taxon>
    </lineage>
</organism>
<dbReference type="PIRSF" id="PIRSF006386">
    <property type="entry name" value="HCCAis_GSTk"/>
    <property type="match status" value="1"/>
</dbReference>
<dbReference type="GO" id="GO:0004364">
    <property type="term" value="F:glutathione transferase activity"/>
    <property type="evidence" value="ECO:0007669"/>
    <property type="project" value="TreeGrafter"/>
</dbReference>
<keyword evidence="5" id="KW-1185">Reference proteome</keyword>
<dbReference type="InterPro" id="IPR014440">
    <property type="entry name" value="HCCAis_GSTk"/>
</dbReference>
<dbReference type="AlphaFoldDB" id="A0A1X7PPK5"/>
<dbReference type="InterPro" id="IPR051924">
    <property type="entry name" value="GST_Kappa/NadH"/>
</dbReference>